<evidence type="ECO:0000313" key="1">
    <source>
        <dbReference type="EMBL" id="MEL0657436.1"/>
    </source>
</evidence>
<dbReference type="InterPro" id="IPR018247">
    <property type="entry name" value="EF_Hand_1_Ca_BS"/>
</dbReference>
<dbReference type="EMBL" id="JBAKAW010000243">
    <property type="protein sequence ID" value="MEL0657436.1"/>
    <property type="molecule type" value="Genomic_DNA"/>
</dbReference>
<comment type="caution">
    <text evidence="1">The sequence shown here is derived from an EMBL/GenBank/DDBJ whole genome shotgun (WGS) entry which is preliminary data.</text>
</comment>
<feature type="non-terminal residue" evidence="1">
    <location>
        <position position="71"/>
    </location>
</feature>
<evidence type="ECO:0000313" key="2">
    <source>
        <dbReference type="Proteomes" id="UP001371391"/>
    </source>
</evidence>
<keyword evidence="2" id="KW-1185">Reference proteome</keyword>
<evidence type="ECO:0008006" key="3">
    <source>
        <dbReference type="Google" id="ProtNLM"/>
    </source>
</evidence>
<dbReference type="RefSeq" id="WP_425356007.1">
    <property type="nucleotide sequence ID" value="NZ_JBAKAW010000243.1"/>
</dbReference>
<dbReference type="PROSITE" id="PS00018">
    <property type="entry name" value="EF_HAND_1"/>
    <property type="match status" value="1"/>
</dbReference>
<protein>
    <recommendedName>
        <fullName evidence="3">Dockerin domain-containing protein</fullName>
    </recommendedName>
</protein>
<proteinExistence type="predicted"/>
<organism evidence="1 2">
    <name type="scientific">Pseudoalteromonas issachenkonii</name>
    <dbReference type="NCBI Taxonomy" id="152297"/>
    <lineage>
        <taxon>Bacteria</taxon>
        <taxon>Pseudomonadati</taxon>
        <taxon>Pseudomonadota</taxon>
        <taxon>Gammaproteobacteria</taxon>
        <taxon>Alteromonadales</taxon>
        <taxon>Pseudoalteromonadaceae</taxon>
        <taxon>Pseudoalteromonas</taxon>
    </lineage>
</organism>
<feature type="non-terminal residue" evidence="1">
    <location>
        <position position="1"/>
    </location>
</feature>
<gene>
    <name evidence="1" type="ORF">V6257_20855</name>
</gene>
<reference evidence="1 2" key="1">
    <citation type="submission" date="2024-02" db="EMBL/GenBank/DDBJ databases">
        <title>Bacteria isolated from the canopy kelp, Nereocystis luetkeana.</title>
        <authorList>
            <person name="Pfister C.A."/>
            <person name="Younker I.T."/>
            <person name="Light S.H."/>
        </authorList>
    </citation>
    <scope>NUCLEOTIDE SEQUENCE [LARGE SCALE GENOMIC DNA]</scope>
    <source>
        <strain evidence="1 2">TI.1.03</strain>
    </source>
</reference>
<accession>A0ABU9H6B8</accession>
<name>A0ABU9H6B8_9GAMM</name>
<sequence length="71" mass="7499">TDTLNLKVEQITSTTPAGLALVPDFATFVITGDFSWMLYDDIDLNEDGALTTSDLGIAVTYIGSASVTKLA</sequence>
<dbReference type="Proteomes" id="UP001371391">
    <property type="component" value="Unassembled WGS sequence"/>
</dbReference>